<accession>A0A8J6EPG6</accession>
<reference evidence="1" key="1">
    <citation type="thesis" date="2020" institute="ProQuest LLC" country="789 East Eisenhower Parkway, Ann Arbor, MI, USA">
        <title>Comparative Genomics and Chromosome Evolution.</title>
        <authorList>
            <person name="Mudd A.B."/>
        </authorList>
    </citation>
    <scope>NUCLEOTIDE SEQUENCE</scope>
    <source>
        <strain evidence="1">HN-11 Male</strain>
        <tissue evidence="1">Kidney and liver</tissue>
    </source>
</reference>
<comment type="caution">
    <text evidence="1">The sequence shown here is derived from an EMBL/GenBank/DDBJ whole genome shotgun (WGS) entry which is preliminary data.</text>
</comment>
<sequence>MPSLFCESSDAYEEFPAKTFPRFRTRKWLLSMSLLKCSTIYDFCLRLFPNGYHKIGFSPLRVLRLFNKNQFSINVFPTL</sequence>
<gene>
    <name evidence="1" type="ORF">GDO78_017773</name>
</gene>
<proteinExistence type="predicted"/>
<dbReference type="Proteomes" id="UP000770717">
    <property type="component" value="Unassembled WGS sequence"/>
</dbReference>
<evidence type="ECO:0000313" key="1">
    <source>
        <dbReference type="EMBL" id="KAG9472720.1"/>
    </source>
</evidence>
<evidence type="ECO:0000313" key="2">
    <source>
        <dbReference type="Proteomes" id="UP000770717"/>
    </source>
</evidence>
<dbReference type="EMBL" id="WNTK01000040">
    <property type="protein sequence ID" value="KAG9472720.1"/>
    <property type="molecule type" value="Genomic_DNA"/>
</dbReference>
<name>A0A8J6EPG6_ELECQ</name>
<keyword evidence="2" id="KW-1185">Reference proteome</keyword>
<dbReference type="AlphaFoldDB" id="A0A8J6EPG6"/>
<organism evidence="1 2">
    <name type="scientific">Eleutherodactylus coqui</name>
    <name type="common">Puerto Rican coqui</name>
    <dbReference type="NCBI Taxonomy" id="57060"/>
    <lineage>
        <taxon>Eukaryota</taxon>
        <taxon>Metazoa</taxon>
        <taxon>Chordata</taxon>
        <taxon>Craniata</taxon>
        <taxon>Vertebrata</taxon>
        <taxon>Euteleostomi</taxon>
        <taxon>Amphibia</taxon>
        <taxon>Batrachia</taxon>
        <taxon>Anura</taxon>
        <taxon>Neobatrachia</taxon>
        <taxon>Hyloidea</taxon>
        <taxon>Eleutherodactylidae</taxon>
        <taxon>Eleutherodactylinae</taxon>
        <taxon>Eleutherodactylus</taxon>
        <taxon>Eleutherodactylus</taxon>
    </lineage>
</organism>
<protein>
    <submittedName>
        <fullName evidence="1">Uncharacterized protein</fullName>
    </submittedName>
</protein>